<dbReference type="STRING" id="1291742.LOOC260_114540"/>
<dbReference type="InterPro" id="IPR010982">
    <property type="entry name" value="Lambda_DNA-bd_dom_sf"/>
</dbReference>
<dbReference type="HOGENOM" id="CLU_183696_0_0_9"/>
<evidence type="ECO:0000313" key="1">
    <source>
        <dbReference type="EMBL" id="BAP85990.1"/>
    </source>
</evidence>
<dbReference type="Gene3D" id="1.10.260.40">
    <property type="entry name" value="lambda repressor-like DNA-binding domains"/>
    <property type="match status" value="1"/>
</dbReference>
<name>A0A0A1GVH2_9LACO</name>
<organism evidence="1 2">
    <name type="scientific">Paucilactobacillus hokkaidonensis JCM 18461</name>
    <dbReference type="NCBI Taxonomy" id="1291742"/>
    <lineage>
        <taxon>Bacteria</taxon>
        <taxon>Bacillati</taxon>
        <taxon>Bacillota</taxon>
        <taxon>Bacilli</taxon>
        <taxon>Lactobacillales</taxon>
        <taxon>Lactobacillaceae</taxon>
        <taxon>Paucilactobacillus</taxon>
    </lineage>
</organism>
<dbReference type="AlphaFoldDB" id="A0A0A1GVH2"/>
<evidence type="ECO:0008006" key="3">
    <source>
        <dbReference type="Google" id="ProtNLM"/>
    </source>
</evidence>
<dbReference type="GO" id="GO:0003677">
    <property type="term" value="F:DNA binding"/>
    <property type="evidence" value="ECO:0007669"/>
    <property type="project" value="InterPro"/>
</dbReference>
<gene>
    <name evidence="1" type="ORF">LOOC260_114540</name>
</gene>
<dbReference type="KEGG" id="lho:LOOC260_114540"/>
<dbReference type="RefSeq" id="WP_041093989.1">
    <property type="nucleotide sequence ID" value="NZ_AP014680.1"/>
</dbReference>
<evidence type="ECO:0000313" key="2">
    <source>
        <dbReference type="Proteomes" id="UP000031620"/>
    </source>
</evidence>
<sequence length="60" mass="7145">MSTLEKRFKKRLIDKEMKQVEVARHFEWSDQYLRQLVTGTTMGPAAEKNLQKVKEYLGMK</sequence>
<accession>A0A0A1GVH2</accession>
<reference evidence="1 2" key="1">
    <citation type="submission" date="2014-11" db="EMBL/GenBank/DDBJ databases">
        <title>Complete genome sequence and analysis of Lactobacillus hokkaidonensis LOOC260T.</title>
        <authorList>
            <person name="Tanizawa Y."/>
            <person name="Tohno M."/>
            <person name="Kaminuma E."/>
            <person name="Nakamura Y."/>
            <person name="Arita M."/>
        </authorList>
    </citation>
    <scope>NUCLEOTIDE SEQUENCE [LARGE SCALE GENOMIC DNA]</scope>
    <source>
        <strain evidence="1 2">LOOC260</strain>
    </source>
</reference>
<protein>
    <recommendedName>
        <fullName evidence="3">XRE family transcriptional regulator</fullName>
    </recommendedName>
</protein>
<proteinExistence type="predicted"/>
<dbReference type="Proteomes" id="UP000031620">
    <property type="component" value="Chromosome"/>
</dbReference>
<dbReference type="EMBL" id="AP014680">
    <property type="protein sequence ID" value="BAP85990.1"/>
    <property type="molecule type" value="Genomic_DNA"/>
</dbReference>